<keyword evidence="4" id="KW-1185">Reference proteome</keyword>
<keyword evidence="2" id="KW-0472">Membrane</keyword>
<evidence type="ECO:0000313" key="4">
    <source>
        <dbReference type="Proteomes" id="UP001433638"/>
    </source>
</evidence>
<feature type="transmembrane region" description="Helical" evidence="2">
    <location>
        <begin position="20"/>
        <end position="44"/>
    </location>
</feature>
<evidence type="ECO:0000256" key="1">
    <source>
        <dbReference type="SAM" id="MobiDB-lite"/>
    </source>
</evidence>
<keyword evidence="2" id="KW-1133">Transmembrane helix</keyword>
<feature type="transmembrane region" description="Helical" evidence="2">
    <location>
        <begin position="210"/>
        <end position="228"/>
    </location>
</feature>
<evidence type="ECO:0000313" key="3">
    <source>
        <dbReference type="EMBL" id="MEQ6289624.1"/>
    </source>
</evidence>
<dbReference type="RefSeq" id="WP_349583941.1">
    <property type="nucleotide sequence ID" value="NZ_JBEFLD010000002.1"/>
</dbReference>
<organism evidence="3 4">
    <name type="scientific">Vogesella oryzagri</name>
    <dbReference type="NCBI Taxonomy" id="3160864"/>
    <lineage>
        <taxon>Bacteria</taxon>
        <taxon>Pseudomonadati</taxon>
        <taxon>Pseudomonadota</taxon>
        <taxon>Betaproteobacteria</taxon>
        <taxon>Neisseriales</taxon>
        <taxon>Chromobacteriaceae</taxon>
        <taxon>Vogesella</taxon>
    </lineage>
</organism>
<dbReference type="EMBL" id="JBEFLD010000002">
    <property type="protein sequence ID" value="MEQ6289624.1"/>
    <property type="molecule type" value="Genomic_DNA"/>
</dbReference>
<gene>
    <name evidence="3" type="ORF">ABNW52_03245</name>
</gene>
<name>A0ABV1M087_9NEIS</name>
<sequence>MGGMMLFGWLWGVLTSRLKLLLILLVGLIAGLFAVGWGLLAVLVGSDRSVRIAVALDQAANAAIGGSEDETISSRAAKGARAGRWHWCILCRLLDWIDPGHCEKSIEPDEGKPAPAIRRGFPFGGGMAVTVKRKAWLFLGAMLASTLAFFAFRNLAGVAIAAVLSGLSASALASSAGAAGGKAAGVHFPAFIGAFAGSLLLWVQLRGRPLVDKVVLVLGAFLAAYYGGQLAVEVWPQLGAGGVGVAGTVCACLIVPLLEAVLALLKDIAWIKRLISSRLGAKDAAPQPPSTETVDNPVSDRAAS</sequence>
<comment type="caution">
    <text evidence="3">The sequence shown here is derived from an EMBL/GenBank/DDBJ whole genome shotgun (WGS) entry which is preliminary data.</text>
</comment>
<feature type="transmembrane region" description="Helical" evidence="2">
    <location>
        <begin position="136"/>
        <end position="164"/>
    </location>
</feature>
<feature type="region of interest" description="Disordered" evidence="1">
    <location>
        <begin position="281"/>
        <end position="304"/>
    </location>
</feature>
<reference evidence="3" key="1">
    <citation type="submission" date="2024-06" db="EMBL/GenBank/DDBJ databases">
        <title>Genome sequence of Vogesella sp. MAHUQ-64.</title>
        <authorList>
            <person name="Huq M.A."/>
        </authorList>
    </citation>
    <scope>NUCLEOTIDE SEQUENCE</scope>
    <source>
        <strain evidence="3">MAHUQ-64</strain>
    </source>
</reference>
<feature type="transmembrane region" description="Helical" evidence="2">
    <location>
        <begin position="240"/>
        <end position="265"/>
    </location>
</feature>
<accession>A0ABV1M087</accession>
<keyword evidence="2" id="KW-0812">Transmembrane</keyword>
<evidence type="ECO:0000256" key="2">
    <source>
        <dbReference type="SAM" id="Phobius"/>
    </source>
</evidence>
<dbReference type="Proteomes" id="UP001433638">
    <property type="component" value="Unassembled WGS sequence"/>
</dbReference>
<proteinExistence type="predicted"/>
<protein>
    <submittedName>
        <fullName evidence="3">Uncharacterized protein</fullName>
    </submittedName>
</protein>
<feature type="transmembrane region" description="Helical" evidence="2">
    <location>
        <begin position="184"/>
        <end position="203"/>
    </location>
</feature>